<keyword evidence="6 11" id="KW-0479">Metal-binding</keyword>
<dbReference type="RefSeq" id="WP_161817980.1">
    <property type="nucleotide sequence ID" value="NZ_JAACJS010000011.1"/>
</dbReference>
<evidence type="ECO:0000313" key="12">
    <source>
        <dbReference type="EMBL" id="NCI49668.1"/>
    </source>
</evidence>
<protein>
    <recommendedName>
        <fullName evidence="3 11">FAD:protein FMN transferase</fullName>
        <ecNumber evidence="2 11">2.7.1.180</ecNumber>
    </recommendedName>
    <alternativeName>
        <fullName evidence="9 11">Flavin transferase</fullName>
    </alternativeName>
</protein>
<dbReference type="SUPFAM" id="SSF143631">
    <property type="entry name" value="ApbE-like"/>
    <property type="match status" value="1"/>
</dbReference>
<comment type="catalytic activity">
    <reaction evidence="10 11">
        <text>L-threonyl-[protein] + FAD = FMN-L-threonyl-[protein] + AMP + H(+)</text>
        <dbReference type="Rhea" id="RHEA:36847"/>
        <dbReference type="Rhea" id="RHEA-COMP:11060"/>
        <dbReference type="Rhea" id="RHEA-COMP:11061"/>
        <dbReference type="ChEBI" id="CHEBI:15378"/>
        <dbReference type="ChEBI" id="CHEBI:30013"/>
        <dbReference type="ChEBI" id="CHEBI:57692"/>
        <dbReference type="ChEBI" id="CHEBI:74257"/>
        <dbReference type="ChEBI" id="CHEBI:456215"/>
        <dbReference type="EC" id="2.7.1.180"/>
    </reaction>
</comment>
<dbReference type="EC" id="2.7.1.180" evidence="2 11"/>
<evidence type="ECO:0000256" key="5">
    <source>
        <dbReference type="ARBA" id="ARBA00022679"/>
    </source>
</evidence>
<evidence type="ECO:0000256" key="7">
    <source>
        <dbReference type="ARBA" id="ARBA00022827"/>
    </source>
</evidence>
<sequence length="333" mass="35904">MPRSLICFLFPLLTAISTQSQEKKFHFSAQKMGSPFNIILVSGDSLKAAAVAEKCFALVDSFNLIYSDYDTASELSKINRLAGAGEVRASAALWEILVRSRAAWQKSKGAFDITVGPLARLWRKTRKEKTFPSAETVNTARALTGFKRLEMHDATHTVALPVKGMALDLGGIAKGYVAQKVLGLISAMGFTMALVDAGGDMVMSGAPPGSGGWTVGVNIPETTDRLLPRRLLLSNKAVATSGDAYQYVEHDGIKYSHIIDPRTGYGIASQRNVTVIAGNGADADWLATACSILPVEQSKKLASALHADLLITELKEGKIIYHSTTGFAKYWKH</sequence>
<evidence type="ECO:0000256" key="3">
    <source>
        <dbReference type="ARBA" id="ARBA00016337"/>
    </source>
</evidence>
<comment type="caution">
    <text evidence="12">The sequence shown here is derived from an EMBL/GenBank/DDBJ whole genome shotgun (WGS) entry which is preliminary data.</text>
</comment>
<accession>A0ABW9ZRE2</accession>
<evidence type="ECO:0000256" key="1">
    <source>
        <dbReference type="ARBA" id="ARBA00001946"/>
    </source>
</evidence>
<dbReference type="GO" id="GO:0016740">
    <property type="term" value="F:transferase activity"/>
    <property type="evidence" value="ECO:0007669"/>
    <property type="project" value="UniProtKB-KW"/>
</dbReference>
<evidence type="ECO:0000313" key="13">
    <source>
        <dbReference type="Proteomes" id="UP000753802"/>
    </source>
</evidence>
<keyword evidence="13" id="KW-1185">Reference proteome</keyword>
<dbReference type="PIRSF" id="PIRSF006268">
    <property type="entry name" value="ApbE"/>
    <property type="match status" value="1"/>
</dbReference>
<dbReference type="InterPro" id="IPR003374">
    <property type="entry name" value="ApbE-like_sf"/>
</dbReference>
<comment type="cofactor">
    <cofactor evidence="1">
        <name>Mg(2+)</name>
        <dbReference type="ChEBI" id="CHEBI:18420"/>
    </cofactor>
</comment>
<evidence type="ECO:0000256" key="9">
    <source>
        <dbReference type="ARBA" id="ARBA00031306"/>
    </source>
</evidence>
<dbReference type="Pfam" id="PF02424">
    <property type="entry name" value="ApbE"/>
    <property type="match status" value="1"/>
</dbReference>
<keyword evidence="7 11" id="KW-0274">FAD</keyword>
<evidence type="ECO:0000256" key="10">
    <source>
        <dbReference type="ARBA" id="ARBA00048540"/>
    </source>
</evidence>
<dbReference type="Proteomes" id="UP000753802">
    <property type="component" value="Unassembled WGS sequence"/>
</dbReference>
<dbReference type="Gene3D" id="3.10.520.10">
    <property type="entry name" value="ApbE-like domains"/>
    <property type="match status" value="1"/>
</dbReference>
<comment type="similarity">
    <text evidence="11">Belongs to the ApbE family.</text>
</comment>
<dbReference type="PANTHER" id="PTHR30040">
    <property type="entry name" value="THIAMINE BIOSYNTHESIS LIPOPROTEIN APBE"/>
    <property type="match status" value="1"/>
</dbReference>
<dbReference type="EMBL" id="JAACJS010000011">
    <property type="protein sequence ID" value="NCI49668.1"/>
    <property type="molecule type" value="Genomic_DNA"/>
</dbReference>
<keyword evidence="8 11" id="KW-0460">Magnesium</keyword>
<name>A0ABW9ZRE2_9BACT</name>
<evidence type="ECO:0000256" key="11">
    <source>
        <dbReference type="PIRNR" id="PIRNR006268"/>
    </source>
</evidence>
<dbReference type="PANTHER" id="PTHR30040:SF2">
    <property type="entry name" value="FAD:PROTEIN FMN TRANSFERASE"/>
    <property type="match status" value="1"/>
</dbReference>
<proteinExistence type="inferred from homology"/>
<evidence type="ECO:0000256" key="8">
    <source>
        <dbReference type="ARBA" id="ARBA00022842"/>
    </source>
</evidence>
<gene>
    <name evidence="12" type="ORF">GWC95_07030</name>
</gene>
<dbReference type="InterPro" id="IPR024932">
    <property type="entry name" value="ApbE"/>
</dbReference>
<evidence type="ECO:0000256" key="6">
    <source>
        <dbReference type="ARBA" id="ARBA00022723"/>
    </source>
</evidence>
<reference evidence="12 13" key="1">
    <citation type="submission" date="2020-01" db="EMBL/GenBank/DDBJ databases">
        <title>Genome analysis.</title>
        <authorList>
            <person name="Wu S."/>
            <person name="Wang G."/>
        </authorList>
    </citation>
    <scope>NUCLEOTIDE SEQUENCE [LARGE SCALE GENOMIC DNA]</scope>
    <source>
        <strain evidence="12 13">SYL130</strain>
    </source>
</reference>
<organism evidence="12 13">
    <name type="scientific">Sediminibacterium roseum</name>
    <dbReference type="NCBI Taxonomy" id="1978412"/>
    <lineage>
        <taxon>Bacteria</taxon>
        <taxon>Pseudomonadati</taxon>
        <taxon>Bacteroidota</taxon>
        <taxon>Chitinophagia</taxon>
        <taxon>Chitinophagales</taxon>
        <taxon>Chitinophagaceae</taxon>
        <taxon>Sediminibacterium</taxon>
    </lineage>
</organism>
<evidence type="ECO:0000256" key="2">
    <source>
        <dbReference type="ARBA" id="ARBA00011955"/>
    </source>
</evidence>
<evidence type="ECO:0000256" key="4">
    <source>
        <dbReference type="ARBA" id="ARBA00022630"/>
    </source>
</evidence>
<keyword evidence="4 11" id="KW-0285">Flavoprotein</keyword>
<keyword evidence="5 11" id="KW-0808">Transferase</keyword>